<dbReference type="RefSeq" id="WP_061152008.1">
    <property type="nucleotide sequence ID" value="NZ_FCOM02000081.1"/>
</dbReference>
<reference evidence="1" key="1">
    <citation type="submission" date="2016-01" db="EMBL/GenBank/DDBJ databases">
        <authorList>
            <person name="Peeters C."/>
        </authorList>
    </citation>
    <scope>NUCLEOTIDE SEQUENCE [LARGE SCALE GENOMIC DNA]</scope>
    <source>
        <strain evidence="1">LMG 29317</strain>
    </source>
</reference>
<organism evidence="1 2">
    <name type="scientific">Caballeronia arvi</name>
    <dbReference type="NCBI Taxonomy" id="1777135"/>
    <lineage>
        <taxon>Bacteria</taxon>
        <taxon>Pseudomonadati</taxon>
        <taxon>Pseudomonadota</taxon>
        <taxon>Betaproteobacteria</taxon>
        <taxon>Burkholderiales</taxon>
        <taxon>Burkholderiaceae</taxon>
        <taxon>Caballeronia</taxon>
    </lineage>
</organism>
<name>A0A158L0N0_9BURK</name>
<dbReference type="EMBL" id="FCOM02000081">
    <property type="protein sequence ID" value="SAL86912.1"/>
    <property type="molecule type" value="Genomic_DNA"/>
</dbReference>
<keyword evidence="2" id="KW-1185">Reference proteome</keyword>
<protein>
    <submittedName>
        <fullName evidence="1">Uncharacterized protein</fullName>
    </submittedName>
</protein>
<dbReference type="OrthoDB" id="9925538at2"/>
<gene>
    <name evidence="1" type="ORF">AWB74_07893</name>
</gene>
<sequence>MEMQHKGSKIRPIITKIDRIFNSSVVIRTEDGTQQIFDDIGRFASANAAKLFAVDWALAHLEGEPLPKPPYKAL</sequence>
<dbReference type="AlphaFoldDB" id="A0A158L0N0"/>
<accession>A0A158L0N0</accession>
<evidence type="ECO:0000313" key="2">
    <source>
        <dbReference type="Proteomes" id="UP000055019"/>
    </source>
</evidence>
<proteinExistence type="predicted"/>
<evidence type="ECO:0000313" key="1">
    <source>
        <dbReference type="EMBL" id="SAL86912.1"/>
    </source>
</evidence>
<dbReference type="Proteomes" id="UP000055019">
    <property type="component" value="Unassembled WGS sequence"/>
</dbReference>
<comment type="caution">
    <text evidence="1">The sequence shown here is derived from an EMBL/GenBank/DDBJ whole genome shotgun (WGS) entry which is preliminary data.</text>
</comment>